<organism evidence="5 6">
    <name type="scientific">Madurella fahalii</name>
    <dbReference type="NCBI Taxonomy" id="1157608"/>
    <lineage>
        <taxon>Eukaryota</taxon>
        <taxon>Fungi</taxon>
        <taxon>Dikarya</taxon>
        <taxon>Ascomycota</taxon>
        <taxon>Pezizomycotina</taxon>
        <taxon>Sordariomycetes</taxon>
        <taxon>Sordariomycetidae</taxon>
        <taxon>Sordariales</taxon>
        <taxon>Sordariales incertae sedis</taxon>
        <taxon>Madurella</taxon>
    </lineage>
</organism>
<comment type="caution">
    <text evidence="5">The sequence shown here is derived from an EMBL/GenBank/DDBJ whole genome shotgun (WGS) entry which is preliminary data.</text>
</comment>
<protein>
    <recommendedName>
        <fullName evidence="1">magnesium chelatase</fullName>
        <ecNumber evidence="1">6.6.1.1</ecNumber>
    </recommendedName>
</protein>
<proteinExistence type="predicted"/>
<evidence type="ECO:0000313" key="6">
    <source>
        <dbReference type="Proteomes" id="UP001628179"/>
    </source>
</evidence>
<feature type="compositionally biased region" description="Low complexity" evidence="3">
    <location>
        <begin position="264"/>
        <end position="279"/>
    </location>
</feature>
<dbReference type="Pfam" id="PF17863">
    <property type="entry name" value="AAA_lid_2"/>
    <property type="match status" value="1"/>
</dbReference>
<gene>
    <name evidence="5" type="ORF">MFIFM68171_04357</name>
</gene>
<feature type="region of interest" description="Disordered" evidence="3">
    <location>
        <begin position="319"/>
        <end position="348"/>
    </location>
</feature>
<dbReference type="PANTHER" id="PTHR11603">
    <property type="entry name" value="AAA FAMILY ATPASE"/>
    <property type="match status" value="1"/>
</dbReference>
<feature type="region of interest" description="Disordered" evidence="3">
    <location>
        <begin position="249"/>
        <end position="279"/>
    </location>
</feature>
<dbReference type="InterPro" id="IPR041628">
    <property type="entry name" value="ChlI/MoxR_AAA_lid"/>
</dbReference>
<sequence>MADARLLDKIHALSDLELAVLLCLVAREHCLIGTEPDSVDELAEELRLIASKTFNLSSAIISCHAHTTLDEFATGLLAAHPSPGNTRSVSPYHPRYEQPQSSTEGPSSAAGTYFPITPASRAVRGSLSPRIGSTIGSPSPAIGVGASNSQASHQPRIANVILAKDLGRAPRAVQIQALELLRTRRIFTRTSVQTAPKQFLFIALVGGASGGQSRVTPHLNDFFYLAHWHDPEDGLPYLDEESGQLNRAGAGAGVDELDDGASTNSNSSVVKRGSSSLGTSGTGLGVIESKWLSLNKNSSSSSTSSSNSSIPKATLFSFQQPQQHHHHQHQPPTNSDLPQEPPTPVSAPLFAEGDISLLAQLSQQTHVDVDVTRYQMNLISFLRTHRAVAGGVSPTATKHLERLAKSLAPLHGLDFVTPSLVALAAKKVYLHRIQVVADPERERSMQWGSELGAVRALLEGVGPEEVIEDVIGLVAVPS</sequence>
<dbReference type="RefSeq" id="XP_070915878.1">
    <property type="nucleotide sequence ID" value="XM_071059777.1"/>
</dbReference>
<feature type="domain" description="ChlI/MoxR AAA lid" evidence="4">
    <location>
        <begin position="382"/>
        <end position="443"/>
    </location>
</feature>
<dbReference type="Proteomes" id="UP001628179">
    <property type="component" value="Unassembled WGS sequence"/>
</dbReference>
<keyword evidence="6" id="KW-1185">Reference proteome</keyword>
<dbReference type="GeneID" id="98175100"/>
<evidence type="ECO:0000259" key="4">
    <source>
        <dbReference type="Pfam" id="PF17863"/>
    </source>
</evidence>
<evidence type="ECO:0000313" key="5">
    <source>
        <dbReference type="EMBL" id="GAB1314147.1"/>
    </source>
</evidence>
<dbReference type="EC" id="6.6.1.1" evidence="1"/>
<feature type="region of interest" description="Disordered" evidence="3">
    <location>
        <begin position="83"/>
        <end position="111"/>
    </location>
</feature>
<reference evidence="5 6" key="1">
    <citation type="submission" date="2024-09" db="EMBL/GenBank/DDBJ databases">
        <title>Itraconazole resistance in Madurella fahalii resulting from another homologue of gene encoding cytochrome P450 14-alpha sterol demethylase (CYP51).</title>
        <authorList>
            <person name="Yoshioka I."/>
            <person name="Fahal A.H."/>
            <person name="Kaneko S."/>
            <person name="Yaguchi T."/>
        </authorList>
    </citation>
    <scope>NUCLEOTIDE SEQUENCE [LARGE SCALE GENOMIC DNA]</scope>
    <source>
        <strain evidence="5 6">IFM 68171</strain>
    </source>
</reference>
<name>A0ABQ0G8R6_9PEZI</name>
<dbReference type="Gene3D" id="1.10.8.80">
    <property type="entry name" value="Magnesium chelatase subunit I, C-Terminal domain"/>
    <property type="match status" value="1"/>
</dbReference>
<feature type="compositionally biased region" description="Polar residues" evidence="3">
    <location>
        <begin position="98"/>
        <end position="110"/>
    </location>
</feature>
<dbReference type="PANTHER" id="PTHR11603:SF132">
    <property type="entry name" value="C2H2-TYPE DOMAIN-CONTAINING PROTEIN"/>
    <property type="match status" value="1"/>
</dbReference>
<evidence type="ECO:0000256" key="1">
    <source>
        <dbReference type="ARBA" id="ARBA00012825"/>
    </source>
</evidence>
<evidence type="ECO:0000256" key="3">
    <source>
        <dbReference type="SAM" id="MobiDB-lite"/>
    </source>
</evidence>
<dbReference type="EMBL" id="BAAFSV010000002">
    <property type="protein sequence ID" value="GAB1314147.1"/>
    <property type="molecule type" value="Genomic_DNA"/>
</dbReference>
<evidence type="ECO:0000256" key="2">
    <source>
        <dbReference type="ARBA" id="ARBA00023444"/>
    </source>
</evidence>
<dbReference type="InterPro" id="IPR052041">
    <property type="entry name" value="Nucleic_acid_metab_PIN/TRAM"/>
</dbReference>
<accession>A0ABQ0G8R6</accession>
<comment type="pathway">
    <text evidence="2">Porphyrin-containing compound metabolism.</text>
</comment>